<dbReference type="PANTHER" id="PTHR11802:SF64">
    <property type="entry name" value="CARBOXYPEPTIDASE"/>
    <property type="match status" value="1"/>
</dbReference>
<evidence type="ECO:0000256" key="5">
    <source>
        <dbReference type="ARBA" id="ARBA00023180"/>
    </source>
</evidence>
<feature type="compositionally biased region" description="Polar residues" evidence="7">
    <location>
        <begin position="145"/>
        <end position="165"/>
    </location>
</feature>
<feature type="compositionally biased region" description="Acidic residues" evidence="7">
    <location>
        <begin position="219"/>
        <end position="230"/>
    </location>
</feature>
<dbReference type="SUPFAM" id="SSF53474">
    <property type="entry name" value="alpha/beta-Hydrolases"/>
    <property type="match status" value="1"/>
</dbReference>
<accession>A0A1V8TIJ7</accession>
<evidence type="ECO:0000256" key="2">
    <source>
        <dbReference type="ARBA" id="ARBA00022645"/>
    </source>
</evidence>
<dbReference type="GO" id="GO:0004185">
    <property type="term" value="F:serine-type carboxypeptidase activity"/>
    <property type="evidence" value="ECO:0007669"/>
    <property type="project" value="UniProtKB-UniRule"/>
</dbReference>
<dbReference type="GO" id="GO:0006508">
    <property type="term" value="P:proteolysis"/>
    <property type="evidence" value="ECO:0007669"/>
    <property type="project" value="UniProtKB-KW"/>
</dbReference>
<comment type="similarity">
    <text evidence="1 6">Belongs to the peptidase S10 family.</text>
</comment>
<feature type="compositionally biased region" description="Polar residues" evidence="7">
    <location>
        <begin position="1193"/>
        <end position="1210"/>
    </location>
</feature>
<evidence type="ECO:0000256" key="6">
    <source>
        <dbReference type="RuleBase" id="RU361156"/>
    </source>
</evidence>
<keyword evidence="3 6" id="KW-0645">Protease</keyword>
<name>A0A1V8TIJ7_9PEZI</name>
<dbReference type="Proteomes" id="UP000192596">
    <property type="component" value="Unassembled WGS sequence"/>
</dbReference>
<dbReference type="Gene3D" id="3.40.50.150">
    <property type="entry name" value="Vaccinia Virus protein VP39"/>
    <property type="match status" value="1"/>
</dbReference>
<reference evidence="9" key="1">
    <citation type="submission" date="2017-03" db="EMBL/GenBank/DDBJ databases">
        <title>Genomes of endolithic fungi from Antarctica.</title>
        <authorList>
            <person name="Coleine C."/>
            <person name="Masonjones S."/>
            <person name="Stajich J.E."/>
        </authorList>
    </citation>
    <scope>NUCLEOTIDE SEQUENCE [LARGE SCALE GENOMIC DNA]</scope>
    <source>
        <strain evidence="9">CCFEE 5527</strain>
    </source>
</reference>
<dbReference type="InterPro" id="IPR029063">
    <property type="entry name" value="SAM-dependent_MTases_sf"/>
</dbReference>
<dbReference type="STRING" id="1507870.A0A1V8TIJ7"/>
<dbReference type="InParanoid" id="A0A1V8TIJ7"/>
<dbReference type="Gene3D" id="3.40.50.1820">
    <property type="entry name" value="alpha/beta hydrolase"/>
    <property type="match status" value="1"/>
</dbReference>
<dbReference type="InterPro" id="IPR033124">
    <property type="entry name" value="Ser_caboxypep_his_AS"/>
</dbReference>
<dbReference type="AlphaFoldDB" id="A0A1V8TIJ7"/>
<dbReference type="PANTHER" id="PTHR11802">
    <property type="entry name" value="SERINE PROTEASE FAMILY S10 SERINE CARBOXYPEPTIDASE"/>
    <property type="match status" value="1"/>
</dbReference>
<dbReference type="PROSITE" id="PS00131">
    <property type="entry name" value="CARBOXYPEPT_SER_SER"/>
    <property type="match status" value="1"/>
</dbReference>
<comment type="caution">
    <text evidence="8">The sequence shown here is derived from an EMBL/GenBank/DDBJ whole genome shotgun (WGS) entry which is preliminary data.</text>
</comment>
<evidence type="ECO:0000313" key="9">
    <source>
        <dbReference type="Proteomes" id="UP000192596"/>
    </source>
</evidence>
<keyword evidence="9" id="KW-1185">Reference proteome</keyword>
<evidence type="ECO:0000256" key="1">
    <source>
        <dbReference type="ARBA" id="ARBA00009431"/>
    </source>
</evidence>
<keyword evidence="5" id="KW-0325">Glycoprotein</keyword>
<feature type="compositionally biased region" description="Basic and acidic residues" evidence="7">
    <location>
        <begin position="80"/>
        <end position="89"/>
    </location>
</feature>
<dbReference type="Pfam" id="PF00450">
    <property type="entry name" value="Peptidase_S10"/>
    <property type="match status" value="1"/>
</dbReference>
<evidence type="ECO:0000256" key="3">
    <source>
        <dbReference type="ARBA" id="ARBA00022670"/>
    </source>
</evidence>
<dbReference type="PROSITE" id="PS00560">
    <property type="entry name" value="CARBOXYPEPT_SER_HIS"/>
    <property type="match status" value="1"/>
</dbReference>
<dbReference type="OrthoDB" id="2013972at2759"/>
<dbReference type="EC" id="3.4.16.-" evidence="6"/>
<dbReference type="GO" id="GO:0000324">
    <property type="term" value="C:fungal-type vacuole"/>
    <property type="evidence" value="ECO:0007669"/>
    <property type="project" value="TreeGrafter"/>
</dbReference>
<dbReference type="InterPro" id="IPR029058">
    <property type="entry name" value="AB_hydrolase_fold"/>
</dbReference>
<dbReference type="InterPro" id="IPR001563">
    <property type="entry name" value="Peptidase_S10"/>
</dbReference>
<gene>
    <name evidence="8" type="ORF">B0A48_05459</name>
</gene>
<proteinExistence type="inferred from homology"/>
<evidence type="ECO:0000313" key="8">
    <source>
        <dbReference type="EMBL" id="OQO11203.1"/>
    </source>
</evidence>
<dbReference type="PRINTS" id="PR00724">
    <property type="entry name" value="CRBOXYPTASEC"/>
</dbReference>
<dbReference type="SUPFAM" id="SSF53335">
    <property type="entry name" value="S-adenosyl-L-methionine-dependent methyltransferases"/>
    <property type="match status" value="1"/>
</dbReference>
<keyword evidence="2 6" id="KW-0121">Carboxypeptidase</keyword>
<feature type="region of interest" description="Disordered" evidence="7">
    <location>
        <begin position="69"/>
        <end position="89"/>
    </location>
</feature>
<dbReference type="CDD" id="cd02440">
    <property type="entry name" value="AdoMet_MTases"/>
    <property type="match status" value="1"/>
</dbReference>
<organism evidence="8 9">
    <name type="scientific">Cryoendolithus antarcticus</name>
    <dbReference type="NCBI Taxonomy" id="1507870"/>
    <lineage>
        <taxon>Eukaryota</taxon>
        <taxon>Fungi</taxon>
        <taxon>Dikarya</taxon>
        <taxon>Ascomycota</taxon>
        <taxon>Pezizomycotina</taxon>
        <taxon>Dothideomycetes</taxon>
        <taxon>Dothideomycetidae</taxon>
        <taxon>Cladosporiales</taxon>
        <taxon>Cladosporiaceae</taxon>
        <taxon>Cryoendolithus</taxon>
    </lineage>
</organism>
<feature type="region of interest" description="Disordered" evidence="7">
    <location>
        <begin position="128"/>
        <end position="165"/>
    </location>
</feature>
<dbReference type="InterPro" id="IPR018202">
    <property type="entry name" value="Ser_caboxypep_ser_AS"/>
</dbReference>
<evidence type="ECO:0000256" key="7">
    <source>
        <dbReference type="SAM" id="MobiDB-lite"/>
    </source>
</evidence>
<protein>
    <recommendedName>
        <fullName evidence="6">Carboxypeptidase</fullName>
        <ecNumber evidence="6">3.4.16.-</ecNumber>
    </recommendedName>
</protein>
<dbReference type="Pfam" id="PF13489">
    <property type="entry name" value="Methyltransf_23"/>
    <property type="match status" value="1"/>
</dbReference>
<feature type="region of interest" description="Disordered" evidence="7">
    <location>
        <begin position="1185"/>
        <end position="1210"/>
    </location>
</feature>
<dbReference type="EMBL" id="NAJO01000007">
    <property type="protein sequence ID" value="OQO11203.1"/>
    <property type="molecule type" value="Genomic_DNA"/>
</dbReference>
<sequence length="1262" mass="137606">MAETEEAQTGVPIISTTAILADKQNQIYEHEHDTTLQGAVPIIDSKDVNGSEVLKDDFNDAAVIDDNISSRPEAPSLHDSAVETSKDNVKHDATIDAEHTATSSLPDNAEPQTGILGDLYAGQYLKDPSSHASASAELPVEHGSLPTNDATSQVEDTSSSNNVSAGLTIPASVVDIPTQHAEADLAHGERQRSIYDDQEPMDAEAAAQYDLPDQFADEQDLEVDDNDENDSTMGGDTESLTTSLSSSIYHYRKEHGRTYHAYKDGKYIFPNDEREASRLDLQHHLFRMTFNQQLYFAPVTPRHALDIGTGTGIWAIDLADLLPECQVVGIDLSPGQPTMVPPNLKFIVDDAEDLWLYQDKFDLIHARLMAGSIADWPKFYRQAYDNLEPGGWLEIQDYGLPVRSTDGTHEGTDIHRWGVLLCEASAKMGRPMGSDACDLYAQQMRDAGFVDIQERMFMWPSNTWPRDPFMKELGKWNMINCLDGLEGFCLALFTRALGWRKEEVDVFVANITRDFKDRRIHAYFPMPFFRLPPALAGFVISCLFMIPTADAQYPRPVTYNNTLKSPINPAVTISYKVPDPGTCMTAFPTQKQYSGYITLPPYTLAPIQQNYTINTFFWFFESRQVPESSPLTLWMNGGPGSSSMTGLFEEMGPCEVVQMSDGTYGTQSRVWGWDRISNMLFFDQPNQVGFSFDTATNASYDFYAGEIIEPPTGPTTLPPYMYMNGTFGTANVNDPTTTTANTTEIAASATWHFLQSWLAAFPQYNPATRPNITSSQVPAAAAGVHLFTESYGGKYGPTFATHFEEQNQKRLNGSLPYNSTLEIQLESVGIINGLVDDAIQDPAYPEFAWNNTYGIQAINEVDYLNSRSYFAGAGQCSDQINACRMAMNTTDPGGDGDVSATNALCESAQISCLNVSSPYIKSGRSVYDIRQKLPTPNPPSAYQEYLNNETVLSSIGAQVNYSQSNPYVQQAFISTGDTIRGGLSQDLAYLVSIGIRVGLIYGDADYICNWYGGEAISLQVASLLPATIPMTSTTDPSAIVFTPPDYATAFPAAGYAGVVVNESYVGGDVRQFGNLSFTRVFDAGHLVPYYQAEAAFVIFSRIVQGTDISTGEAKNLSTWATTGTQNSTRTNTVPPTPSTTCWVRDWNNTCTPDDTEAMLAGKGLVMHGIWYPDDDSVTLPSSSVAAGVPGNPMPTSGSLSSAGQDGGSSTMELTGVFTATGTPKPSNSKGAATGLRAPVESWRLAPLGVLVGAFLLGGTLLF</sequence>
<keyword evidence="4 6" id="KW-0378">Hydrolase</keyword>
<evidence type="ECO:0000256" key="4">
    <source>
        <dbReference type="ARBA" id="ARBA00022801"/>
    </source>
</evidence>
<feature type="region of interest" description="Disordered" evidence="7">
    <location>
        <begin position="219"/>
        <end position="240"/>
    </location>
</feature>